<keyword evidence="6" id="KW-1185">Reference proteome</keyword>
<evidence type="ECO:0008006" key="7">
    <source>
        <dbReference type="Google" id="ProtNLM"/>
    </source>
</evidence>
<gene>
    <name evidence="5" type="ORF">TSAR_001103</name>
</gene>
<feature type="domain" description="SKP1 component dimerisation" evidence="3">
    <location>
        <begin position="145"/>
        <end position="171"/>
    </location>
</feature>
<evidence type="ECO:0000259" key="3">
    <source>
        <dbReference type="Pfam" id="PF01466"/>
    </source>
</evidence>
<comment type="caution">
    <text evidence="5">The sequence shown here is derived from an EMBL/GenBank/DDBJ whole genome shotgun (WGS) entry which is preliminary data.</text>
</comment>
<keyword evidence="2" id="KW-0833">Ubl conjugation pathway</keyword>
<evidence type="ECO:0000313" key="6">
    <source>
        <dbReference type="Proteomes" id="UP000215335"/>
    </source>
</evidence>
<dbReference type="SUPFAM" id="SSF81382">
    <property type="entry name" value="Skp1 dimerisation domain-like"/>
    <property type="match status" value="1"/>
</dbReference>
<comment type="similarity">
    <text evidence="1">Belongs to the SKP1 family.</text>
</comment>
<protein>
    <recommendedName>
        <fullName evidence="7">SKP1 component POZ domain-containing protein</fullName>
    </recommendedName>
</protein>
<dbReference type="STRING" id="543379.A0A232F0N7"/>
<evidence type="ECO:0000313" key="5">
    <source>
        <dbReference type="EMBL" id="OXU24150.1"/>
    </source>
</evidence>
<dbReference type="OrthoDB" id="2342932at2759"/>
<feature type="non-terminal residue" evidence="5">
    <location>
        <position position="1"/>
    </location>
</feature>
<feature type="domain" description="SKP1 component POZ" evidence="4">
    <location>
        <begin position="33"/>
        <end position="96"/>
    </location>
</feature>
<dbReference type="InterPro" id="IPR011333">
    <property type="entry name" value="SKP1/BTB/POZ_sf"/>
</dbReference>
<dbReference type="Pfam" id="PF01466">
    <property type="entry name" value="Skp1"/>
    <property type="match status" value="1"/>
</dbReference>
<proteinExistence type="inferred from homology"/>
<evidence type="ECO:0000259" key="4">
    <source>
        <dbReference type="Pfam" id="PF03931"/>
    </source>
</evidence>
<dbReference type="InterPro" id="IPR016072">
    <property type="entry name" value="Skp1_comp_dimer"/>
</dbReference>
<dbReference type="InterPro" id="IPR016897">
    <property type="entry name" value="SKP1"/>
</dbReference>
<dbReference type="InterPro" id="IPR001232">
    <property type="entry name" value="SKP1-like"/>
</dbReference>
<dbReference type="InterPro" id="IPR036296">
    <property type="entry name" value="SKP1-like_dim_sf"/>
</dbReference>
<dbReference type="SUPFAM" id="SSF54695">
    <property type="entry name" value="POZ domain"/>
    <property type="match status" value="1"/>
</dbReference>
<organism evidence="5 6">
    <name type="scientific">Trichomalopsis sarcophagae</name>
    <dbReference type="NCBI Taxonomy" id="543379"/>
    <lineage>
        <taxon>Eukaryota</taxon>
        <taxon>Metazoa</taxon>
        <taxon>Ecdysozoa</taxon>
        <taxon>Arthropoda</taxon>
        <taxon>Hexapoda</taxon>
        <taxon>Insecta</taxon>
        <taxon>Pterygota</taxon>
        <taxon>Neoptera</taxon>
        <taxon>Endopterygota</taxon>
        <taxon>Hymenoptera</taxon>
        <taxon>Apocrita</taxon>
        <taxon>Proctotrupomorpha</taxon>
        <taxon>Chalcidoidea</taxon>
        <taxon>Pteromalidae</taxon>
        <taxon>Pteromalinae</taxon>
        <taxon>Trichomalopsis</taxon>
    </lineage>
</organism>
<dbReference type="Gene3D" id="3.30.710.10">
    <property type="entry name" value="Potassium Channel Kv1.1, Chain A"/>
    <property type="match status" value="1"/>
</dbReference>
<dbReference type="GO" id="GO:0006511">
    <property type="term" value="P:ubiquitin-dependent protein catabolic process"/>
    <property type="evidence" value="ECO:0007669"/>
    <property type="project" value="InterPro"/>
</dbReference>
<name>A0A232F0N7_9HYME</name>
<dbReference type="PANTHER" id="PTHR11165">
    <property type="entry name" value="SKP1"/>
    <property type="match status" value="1"/>
</dbReference>
<accession>A0A232F0N7</accession>
<evidence type="ECO:0000256" key="1">
    <source>
        <dbReference type="ARBA" id="ARBA00009993"/>
    </source>
</evidence>
<dbReference type="Pfam" id="PF03931">
    <property type="entry name" value="Skp1_POZ"/>
    <property type="match status" value="1"/>
</dbReference>
<dbReference type="Proteomes" id="UP000215335">
    <property type="component" value="Unassembled WGS sequence"/>
</dbReference>
<dbReference type="InterPro" id="IPR016073">
    <property type="entry name" value="Skp1_comp_POZ"/>
</dbReference>
<dbReference type="SMART" id="SM00512">
    <property type="entry name" value="Skp1"/>
    <property type="match status" value="1"/>
</dbReference>
<evidence type="ECO:0000256" key="2">
    <source>
        <dbReference type="ARBA" id="ARBA00022786"/>
    </source>
</evidence>
<dbReference type="EMBL" id="NNAY01001389">
    <property type="protein sequence ID" value="OXU24150.1"/>
    <property type="molecule type" value="Genomic_DNA"/>
</dbReference>
<sequence length="182" mass="21228">CFLPSSDKFNAARQFVSLGSVRCIFRKIDKMTIITLRSRDEKLVKVDLEIAKRIATIRDLLYRQKSEDQEEQIISIPNVDEHILKKIITWVDFHKDDALLTDEDNIMEHLNNKGLCEWDRQFLNVDKVSFFEIITACEHLKVNLLRNTCAKYIAEKISGKSLEEIRQQYGLSDAEALRIRGK</sequence>
<dbReference type="AlphaFoldDB" id="A0A232F0N7"/>
<reference evidence="5 6" key="1">
    <citation type="journal article" date="2017" name="Curr. Biol.">
        <title>The Evolution of Venom by Co-option of Single-Copy Genes.</title>
        <authorList>
            <person name="Martinson E.O."/>
            <person name="Mrinalini"/>
            <person name="Kelkar Y.D."/>
            <person name="Chang C.H."/>
            <person name="Werren J.H."/>
        </authorList>
    </citation>
    <scope>NUCLEOTIDE SEQUENCE [LARGE SCALE GENOMIC DNA]</scope>
    <source>
        <strain evidence="5 6">Alberta</strain>
        <tissue evidence="5">Whole body</tissue>
    </source>
</reference>